<dbReference type="NCBIfam" id="NF006162">
    <property type="entry name" value="PRK08306.1"/>
    <property type="match status" value="1"/>
</dbReference>
<feature type="domain" description="S-adenosyl-L-homocysteine hydrolase NAD binding" evidence="1">
    <location>
        <begin position="126"/>
        <end position="273"/>
    </location>
</feature>
<sequence>MCNIHLIGGDDRELYLAENLKEKGYNVSLWGFDLKGFNKFDVGAIGESIQPNDKIVFPMSGTSEHGVVKSQYSKEPIVVEESFFIQLPQKTLICIGWARKWFLSLAEKYNCKVIEIAEDDELAILNSIPSGEGAIQMAMDNSEITIHGSKAIVIGFGRCGTTLARMLQGLGAKVTIVTRNPVNLARAFEMGFYGIHPQKAKQHYSKAELIFNTAPSMVLDKKALESLKNVEVIIDIASAPGGVDFAYAKKIGIKALLAPGLPGIIAPKTAGKILSEVLPKFLKEER</sequence>
<dbReference type="SMART" id="SM00997">
    <property type="entry name" value="AdoHcyase_NAD"/>
    <property type="match status" value="1"/>
</dbReference>
<dbReference type="RefSeq" id="WP_353892038.1">
    <property type="nucleotide sequence ID" value="NZ_CP159485.1"/>
</dbReference>
<protein>
    <submittedName>
        <fullName evidence="2">Dipicolinate synthase subunit DpsA</fullName>
    </submittedName>
</protein>
<dbReference type="AlphaFoldDB" id="A0AAU8HQJ5"/>
<reference evidence="2" key="2">
    <citation type="submission" date="2024-06" db="EMBL/GenBank/DDBJ databases">
        <authorList>
            <person name="Petrova K.O."/>
            <person name="Toshchakov S.V."/>
            <person name="Boltjanskaja Y.V."/>
            <person name="Kevbrin V.V."/>
        </authorList>
    </citation>
    <scope>NUCLEOTIDE SEQUENCE</scope>
    <source>
        <strain evidence="2">Z-710</strain>
    </source>
</reference>
<reference evidence="2" key="1">
    <citation type="journal article" date="2018" name="Antonie Van Leeuwenhoek">
        <title>Proteinivorax hydrogeniformans sp. nov., an anaerobic, haloalkaliphilic bacterium fermenting proteinaceous compounds with high hydrogen production.</title>
        <authorList>
            <person name="Boltyanskaya Y."/>
            <person name="Detkova E."/>
            <person name="Pimenov N."/>
            <person name="Kevbrin V."/>
        </authorList>
    </citation>
    <scope>NUCLEOTIDE SEQUENCE</scope>
    <source>
        <strain evidence="2">Z-710</strain>
    </source>
</reference>
<dbReference type="InterPro" id="IPR036291">
    <property type="entry name" value="NAD(P)-bd_dom_sf"/>
</dbReference>
<dbReference type="InterPro" id="IPR031629">
    <property type="entry name" value="DpaA_N"/>
</dbReference>
<dbReference type="EMBL" id="CP159485">
    <property type="protein sequence ID" value="XCI27460.1"/>
    <property type="molecule type" value="Genomic_DNA"/>
</dbReference>
<dbReference type="InterPro" id="IPR015878">
    <property type="entry name" value="Ado_hCys_hydrolase_NAD-bd"/>
</dbReference>
<gene>
    <name evidence="2" type="primary">dpsA</name>
    <name evidence="2" type="ORF">PRVXH_001360</name>
</gene>
<dbReference type="Pfam" id="PF02826">
    <property type="entry name" value="2-Hacid_dh_C"/>
    <property type="match status" value="1"/>
</dbReference>
<name>A0AAU8HQJ5_9FIRM</name>
<dbReference type="SUPFAM" id="SSF51735">
    <property type="entry name" value="NAD(P)-binding Rossmann-fold domains"/>
    <property type="match status" value="1"/>
</dbReference>
<dbReference type="Gene3D" id="3.40.50.720">
    <property type="entry name" value="NAD(P)-binding Rossmann-like Domain"/>
    <property type="match status" value="1"/>
</dbReference>
<evidence type="ECO:0000259" key="1">
    <source>
        <dbReference type="SMART" id="SM00997"/>
    </source>
</evidence>
<organism evidence="2">
    <name type="scientific">Proteinivorax hydrogeniformans</name>
    <dbReference type="NCBI Taxonomy" id="1826727"/>
    <lineage>
        <taxon>Bacteria</taxon>
        <taxon>Bacillati</taxon>
        <taxon>Bacillota</taxon>
        <taxon>Clostridia</taxon>
        <taxon>Eubacteriales</taxon>
        <taxon>Proteinivoracaceae</taxon>
        <taxon>Proteinivorax</taxon>
    </lineage>
</organism>
<dbReference type="InterPro" id="IPR006140">
    <property type="entry name" value="D-isomer_DH_NAD-bd"/>
</dbReference>
<dbReference type="GO" id="GO:0051287">
    <property type="term" value="F:NAD binding"/>
    <property type="evidence" value="ECO:0007669"/>
    <property type="project" value="InterPro"/>
</dbReference>
<evidence type="ECO:0000313" key="2">
    <source>
        <dbReference type="EMBL" id="XCI27460.1"/>
    </source>
</evidence>
<dbReference type="Pfam" id="PF16924">
    <property type="entry name" value="DpaA_N"/>
    <property type="match status" value="1"/>
</dbReference>
<proteinExistence type="predicted"/>
<accession>A0AAU8HQJ5</accession>